<evidence type="ECO:0000313" key="3">
    <source>
        <dbReference type="Proteomes" id="UP001148614"/>
    </source>
</evidence>
<sequence length="72" mass="7379">MCCVERWSHHPSLTVALALTIESTPGQLNLLIGGFGRGREIPSGGTVGAMEDGGTSERYAPPCGPGAGLKVN</sequence>
<reference evidence="2" key="1">
    <citation type="submission" date="2022-07" db="EMBL/GenBank/DDBJ databases">
        <title>Genome Sequence of Xylaria arbuscula.</title>
        <authorList>
            <person name="Buettner E."/>
        </authorList>
    </citation>
    <scope>NUCLEOTIDE SEQUENCE</scope>
    <source>
        <strain evidence="2">VT107</strain>
    </source>
</reference>
<keyword evidence="3" id="KW-1185">Reference proteome</keyword>
<dbReference type="AlphaFoldDB" id="A0A9W8TJ03"/>
<comment type="caution">
    <text evidence="2">The sequence shown here is derived from an EMBL/GenBank/DDBJ whole genome shotgun (WGS) entry which is preliminary data.</text>
</comment>
<proteinExistence type="predicted"/>
<evidence type="ECO:0000313" key="2">
    <source>
        <dbReference type="EMBL" id="KAJ3564826.1"/>
    </source>
</evidence>
<gene>
    <name evidence="2" type="ORF">NPX13_g7713</name>
</gene>
<accession>A0A9W8TJ03</accession>
<feature type="region of interest" description="Disordered" evidence="1">
    <location>
        <begin position="44"/>
        <end position="72"/>
    </location>
</feature>
<protein>
    <submittedName>
        <fullName evidence="2">Uncharacterized protein</fullName>
    </submittedName>
</protein>
<dbReference type="EMBL" id="JANPWZ010001567">
    <property type="protein sequence ID" value="KAJ3564826.1"/>
    <property type="molecule type" value="Genomic_DNA"/>
</dbReference>
<organism evidence="2 3">
    <name type="scientific">Xylaria arbuscula</name>
    <dbReference type="NCBI Taxonomy" id="114810"/>
    <lineage>
        <taxon>Eukaryota</taxon>
        <taxon>Fungi</taxon>
        <taxon>Dikarya</taxon>
        <taxon>Ascomycota</taxon>
        <taxon>Pezizomycotina</taxon>
        <taxon>Sordariomycetes</taxon>
        <taxon>Xylariomycetidae</taxon>
        <taxon>Xylariales</taxon>
        <taxon>Xylariaceae</taxon>
        <taxon>Xylaria</taxon>
    </lineage>
</organism>
<evidence type="ECO:0000256" key="1">
    <source>
        <dbReference type="SAM" id="MobiDB-lite"/>
    </source>
</evidence>
<name>A0A9W8TJ03_9PEZI</name>
<dbReference type="Proteomes" id="UP001148614">
    <property type="component" value="Unassembled WGS sequence"/>
</dbReference>